<sequence length="138" mass="15277">MGSPKKKASEVAALLNLQPHPDGGFYLETFRDSSITLSRSQLPPQYNVDRAVSSAIYFLLPSGNVAHLHRIPCAETWHFYMGEPLTVFELLDDGQVKLTIIGRDLEAGHCPQYTVPPNVWFGAFLTLDCSCQNQQPGS</sequence>
<dbReference type="EMBL" id="HG996474">
    <property type="protein sequence ID" value="CAG1835491.1"/>
    <property type="molecule type" value="Genomic_DNA"/>
</dbReference>
<proteinExistence type="predicted"/>
<organism evidence="2">
    <name type="scientific">Musa acuminata subsp. malaccensis</name>
    <name type="common">Wild banana</name>
    <name type="synonym">Musa malaccensis</name>
    <dbReference type="NCBI Taxonomy" id="214687"/>
    <lineage>
        <taxon>Eukaryota</taxon>
        <taxon>Viridiplantae</taxon>
        <taxon>Streptophyta</taxon>
        <taxon>Embryophyta</taxon>
        <taxon>Tracheophyta</taxon>
        <taxon>Spermatophyta</taxon>
        <taxon>Magnoliopsida</taxon>
        <taxon>Liliopsida</taxon>
        <taxon>Zingiberales</taxon>
        <taxon>Musaceae</taxon>
        <taxon>Musa</taxon>
    </lineage>
</organism>
<dbReference type="SUPFAM" id="SSF51182">
    <property type="entry name" value="RmlC-like cupins"/>
    <property type="match status" value="1"/>
</dbReference>
<dbReference type="InterPro" id="IPR039935">
    <property type="entry name" value="YML079W-like"/>
</dbReference>
<accession>A0A8D6ZUB8</accession>
<dbReference type="InterPro" id="IPR011051">
    <property type="entry name" value="RmlC_Cupin_sf"/>
</dbReference>
<dbReference type="InterPro" id="IPR014710">
    <property type="entry name" value="RmlC-like_jellyroll"/>
</dbReference>
<dbReference type="PANTHER" id="PTHR33387:SF5">
    <property type="entry name" value="OS06G0198500 PROTEIN"/>
    <property type="match status" value="1"/>
</dbReference>
<feature type="domain" description="DUF985" evidence="1">
    <location>
        <begin position="10"/>
        <end position="126"/>
    </location>
</feature>
<protein>
    <submittedName>
        <fullName evidence="2">(wild Malaysian banana) hypothetical protein</fullName>
    </submittedName>
</protein>
<dbReference type="Gene3D" id="2.60.120.10">
    <property type="entry name" value="Jelly Rolls"/>
    <property type="match status" value="1"/>
</dbReference>
<dbReference type="CDD" id="cd06121">
    <property type="entry name" value="cupin_YML079wp"/>
    <property type="match status" value="1"/>
</dbReference>
<gene>
    <name evidence="2" type="ORF">GSMUA_235950.1</name>
</gene>
<evidence type="ECO:0000259" key="1">
    <source>
        <dbReference type="Pfam" id="PF06172"/>
    </source>
</evidence>
<reference evidence="2" key="1">
    <citation type="submission" date="2021-03" db="EMBL/GenBank/DDBJ databases">
        <authorList>
            <consortium name="Genoscope - CEA"/>
            <person name="William W."/>
        </authorList>
    </citation>
    <scope>NUCLEOTIDE SEQUENCE</scope>
    <source>
        <strain evidence="2">Doubled-haploid Pahang</strain>
    </source>
</reference>
<name>A0A8D6ZUB8_MUSAM</name>
<evidence type="ECO:0000313" key="2">
    <source>
        <dbReference type="EMBL" id="CAG1835491.1"/>
    </source>
</evidence>
<dbReference type="PANTHER" id="PTHR33387">
    <property type="entry name" value="RMLC-LIKE JELLY ROLL FOLD PROTEIN"/>
    <property type="match status" value="1"/>
</dbReference>
<dbReference type="AlphaFoldDB" id="A0A8D6ZUB8"/>
<dbReference type="InterPro" id="IPR009327">
    <property type="entry name" value="Cupin_DUF985"/>
</dbReference>
<dbReference type="Pfam" id="PF06172">
    <property type="entry name" value="Cupin_5"/>
    <property type="match status" value="1"/>
</dbReference>